<keyword evidence="3" id="KW-1185">Reference proteome</keyword>
<comment type="caution">
    <text evidence="2">The sequence shown here is derived from an EMBL/GenBank/DDBJ whole genome shotgun (WGS) entry which is preliminary data.</text>
</comment>
<evidence type="ECO:0000256" key="1">
    <source>
        <dbReference type="SAM" id="MobiDB-lite"/>
    </source>
</evidence>
<dbReference type="PANTHER" id="PTHR35046:SF9">
    <property type="entry name" value="RNA-DIRECTED DNA POLYMERASE"/>
    <property type="match status" value="1"/>
</dbReference>
<dbReference type="EMBL" id="DUZY01000004">
    <property type="protein sequence ID" value="DAD36548.1"/>
    <property type="molecule type" value="Genomic_DNA"/>
</dbReference>
<dbReference type="CDD" id="cd00303">
    <property type="entry name" value="retropepsin_like"/>
    <property type="match status" value="1"/>
</dbReference>
<feature type="compositionally biased region" description="Polar residues" evidence="1">
    <location>
        <begin position="22"/>
        <end position="58"/>
    </location>
</feature>
<evidence type="ECO:0000313" key="3">
    <source>
        <dbReference type="Proteomes" id="UP000607653"/>
    </source>
</evidence>
<sequence>MEEAYHKALELEKFQRLSTFHRMSSQARGQAPKTMSKSVSFQRTNRPTQPEPTMSSGHVASRCPNRILTIGTDVEESFEGEDVEQVVESLEEPSDTEFEEDQGCIDDHHLSVMRCILSTPTETDDWKRTSTFQAYFKCGDVVCKVVIDGGSSINVVSKSAISRMKLKPEPHPQPYRVA</sequence>
<protein>
    <submittedName>
        <fullName evidence="2">Uncharacterized protein</fullName>
    </submittedName>
</protein>
<dbReference type="Proteomes" id="UP000607653">
    <property type="component" value="Unassembled WGS sequence"/>
</dbReference>
<accession>A0A822Z4T8</accession>
<feature type="region of interest" description="Disordered" evidence="1">
    <location>
        <begin position="22"/>
        <end position="59"/>
    </location>
</feature>
<gene>
    <name evidence="2" type="ORF">HUJ06_007189</name>
</gene>
<dbReference type="PANTHER" id="PTHR35046">
    <property type="entry name" value="ZINC KNUCKLE (CCHC-TYPE) FAMILY PROTEIN"/>
    <property type="match status" value="1"/>
</dbReference>
<proteinExistence type="predicted"/>
<reference evidence="2 3" key="1">
    <citation type="journal article" date="2020" name="Mol. Biol. Evol.">
        <title>Distinct Expression and Methylation Patterns for Genes with Different Fates following a Single Whole-Genome Duplication in Flowering Plants.</title>
        <authorList>
            <person name="Shi T."/>
            <person name="Rahmani R.S."/>
            <person name="Gugger P.F."/>
            <person name="Wang M."/>
            <person name="Li H."/>
            <person name="Zhang Y."/>
            <person name="Li Z."/>
            <person name="Wang Q."/>
            <person name="Van de Peer Y."/>
            <person name="Marchal K."/>
            <person name="Chen J."/>
        </authorList>
    </citation>
    <scope>NUCLEOTIDE SEQUENCE [LARGE SCALE GENOMIC DNA]</scope>
    <source>
        <tissue evidence="2">Leaf</tissue>
    </source>
</reference>
<organism evidence="2 3">
    <name type="scientific">Nelumbo nucifera</name>
    <name type="common">Sacred lotus</name>
    <dbReference type="NCBI Taxonomy" id="4432"/>
    <lineage>
        <taxon>Eukaryota</taxon>
        <taxon>Viridiplantae</taxon>
        <taxon>Streptophyta</taxon>
        <taxon>Embryophyta</taxon>
        <taxon>Tracheophyta</taxon>
        <taxon>Spermatophyta</taxon>
        <taxon>Magnoliopsida</taxon>
        <taxon>Proteales</taxon>
        <taxon>Nelumbonaceae</taxon>
        <taxon>Nelumbo</taxon>
    </lineage>
</organism>
<evidence type="ECO:0000313" key="2">
    <source>
        <dbReference type="EMBL" id="DAD36548.1"/>
    </source>
</evidence>
<name>A0A822Z4T8_NELNU</name>
<dbReference type="AlphaFoldDB" id="A0A822Z4T8"/>